<accession>A0A951Q8W2</accession>
<sequence>MAKLVIMVIVAFWVSAIALLSVQNAAPVALRFLAFQSVQLPLGLVIAFSAAVGMVGMAIVLPLLRSPVALSEREDFE</sequence>
<comment type="caution">
    <text evidence="7">The sequence shown here is derived from an EMBL/GenBank/DDBJ whole genome shotgun (WGS) entry which is preliminary data.</text>
</comment>
<evidence type="ECO:0000256" key="2">
    <source>
        <dbReference type="ARBA" id="ARBA00022692"/>
    </source>
</evidence>
<evidence type="ECO:0000256" key="1">
    <source>
        <dbReference type="ARBA" id="ARBA00022475"/>
    </source>
</evidence>
<dbReference type="Proteomes" id="UP000757435">
    <property type="component" value="Unassembled WGS sequence"/>
</dbReference>
<evidence type="ECO:0000256" key="5">
    <source>
        <dbReference type="SAM" id="Phobius"/>
    </source>
</evidence>
<dbReference type="GO" id="GO:0005886">
    <property type="term" value="C:plasma membrane"/>
    <property type="evidence" value="ECO:0007669"/>
    <property type="project" value="InterPro"/>
</dbReference>
<reference evidence="7" key="1">
    <citation type="submission" date="2021-05" db="EMBL/GenBank/DDBJ databases">
        <authorList>
            <person name="Pietrasiak N."/>
            <person name="Ward R."/>
            <person name="Stajich J.E."/>
            <person name="Kurbessoian T."/>
        </authorList>
    </citation>
    <scope>NUCLEOTIDE SEQUENCE</scope>
    <source>
        <strain evidence="7">UHER 2000/2452</strain>
    </source>
</reference>
<proteinExistence type="predicted"/>
<dbReference type="EMBL" id="JAHHHD010000002">
    <property type="protein sequence ID" value="MBW4657571.1"/>
    <property type="molecule type" value="Genomic_DNA"/>
</dbReference>
<keyword evidence="3 5" id="KW-1133">Transmembrane helix</keyword>
<organism evidence="7 8">
    <name type="scientific">Drouetiella hepatica Uher 2000/2452</name>
    <dbReference type="NCBI Taxonomy" id="904376"/>
    <lineage>
        <taxon>Bacteria</taxon>
        <taxon>Bacillati</taxon>
        <taxon>Cyanobacteriota</taxon>
        <taxon>Cyanophyceae</taxon>
        <taxon>Oculatellales</taxon>
        <taxon>Oculatellaceae</taxon>
        <taxon>Drouetiella</taxon>
    </lineage>
</organism>
<dbReference type="Pfam" id="PF06305">
    <property type="entry name" value="LapA_dom"/>
    <property type="match status" value="1"/>
</dbReference>
<evidence type="ECO:0000256" key="3">
    <source>
        <dbReference type="ARBA" id="ARBA00022989"/>
    </source>
</evidence>
<name>A0A951Q8W2_9CYAN</name>
<evidence type="ECO:0000256" key="4">
    <source>
        <dbReference type="ARBA" id="ARBA00023136"/>
    </source>
</evidence>
<keyword evidence="4 5" id="KW-0472">Membrane</keyword>
<evidence type="ECO:0000259" key="6">
    <source>
        <dbReference type="Pfam" id="PF06305"/>
    </source>
</evidence>
<dbReference type="AlphaFoldDB" id="A0A951Q8W2"/>
<feature type="transmembrane region" description="Helical" evidence="5">
    <location>
        <begin position="41"/>
        <end position="64"/>
    </location>
</feature>
<evidence type="ECO:0000313" key="7">
    <source>
        <dbReference type="EMBL" id="MBW4657571.1"/>
    </source>
</evidence>
<evidence type="ECO:0000313" key="8">
    <source>
        <dbReference type="Proteomes" id="UP000757435"/>
    </source>
</evidence>
<feature type="domain" description="Lipopolysaccharide assembly protein A" evidence="6">
    <location>
        <begin position="23"/>
        <end position="60"/>
    </location>
</feature>
<reference evidence="7" key="2">
    <citation type="journal article" date="2022" name="Microbiol. Resour. Announc.">
        <title>Metagenome Sequencing to Explore Phylogenomics of Terrestrial Cyanobacteria.</title>
        <authorList>
            <person name="Ward R.D."/>
            <person name="Stajich J.E."/>
            <person name="Johansen J.R."/>
            <person name="Huntemann M."/>
            <person name="Clum A."/>
            <person name="Foster B."/>
            <person name="Foster B."/>
            <person name="Roux S."/>
            <person name="Palaniappan K."/>
            <person name="Varghese N."/>
            <person name="Mukherjee S."/>
            <person name="Reddy T.B.K."/>
            <person name="Daum C."/>
            <person name="Copeland A."/>
            <person name="Chen I.A."/>
            <person name="Ivanova N.N."/>
            <person name="Kyrpides N.C."/>
            <person name="Shapiro N."/>
            <person name="Eloe-Fadrosh E.A."/>
            <person name="Pietrasiak N."/>
        </authorList>
    </citation>
    <scope>NUCLEOTIDE SEQUENCE</scope>
    <source>
        <strain evidence="7">UHER 2000/2452</strain>
    </source>
</reference>
<protein>
    <submittedName>
        <fullName evidence="7">LapA family protein</fullName>
    </submittedName>
</protein>
<gene>
    <name evidence="7" type="ORF">KME15_02760</name>
</gene>
<keyword evidence="1" id="KW-1003">Cell membrane</keyword>
<keyword evidence="2 5" id="KW-0812">Transmembrane</keyword>
<dbReference type="InterPro" id="IPR010445">
    <property type="entry name" value="LapA_dom"/>
</dbReference>